<sequence>MNTPDPSILSDIVKTKMPFGKYKNVLICDLPENYLEWFKSVGFPQGRLGMMLSTMYEIRLNGLTDLLSQLKKIHRNP</sequence>
<accession>A0ABZ0IWG9</accession>
<keyword evidence="2" id="KW-1185">Reference proteome</keyword>
<reference evidence="1 2" key="1">
    <citation type="journal article" date="2023" name="Microbiol. Resour. Announc.">
        <title>Complete Genome Sequence of Imperialibacter roseus strain P4T.</title>
        <authorList>
            <person name="Tizabi D.R."/>
            <person name="Bachvaroff T."/>
            <person name="Hill R.T."/>
        </authorList>
    </citation>
    <scope>NUCLEOTIDE SEQUENCE [LARGE SCALE GENOMIC DNA]</scope>
    <source>
        <strain evidence="1 2">P4T</strain>
    </source>
</reference>
<dbReference type="RefSeq" id="WP_317492026.1">
    <property type="nucleotide sequence ID" value="NZ_CP136051.1"/>
</dbReference>
<protein>
    <submittedName>
        <fullName evidence="1">DUF3820 family protein</fullName>
    </submittedName>
</protein>
<gene>
    <name evidence="1" type="ORF">RT717_12230</name>
</gene>
<dbReference type="EMBL" id="CP136051">
    <property type="protein sequence ID" value="WOK09407.1"/>
    <property type="molecule type" value="Genomic_DNA"/>
</dbReference>
<organism evidence="1 2">
    <name type="scientific">Imperialibacter roseus</name>
    <dbReference type="NCBI Taxonomy" id="1324217"/>
    <lineage>
        <taxon>Bacteria</taxon>
        <taxon>Pseudomonadati</taxon>
        <taxon>Bacteroidota</taxon>
        <taxon>Cytophagia</taxon>
        <taxon>Cytophagales</taxon>
        <taxon>Flammeovirgaceae</taxon>
        <taxon>Imperialibacter</taxon>
    </lineage>
</organism>
<name>A0ABZ0IWG9_9BACT</name>
<dbReference type="Proteomes" id="UP001302349">
    <property type="component" value="Chromosome"/>
</dbReference>
<dbReference type="InterPro" id="IPR024530">
    <property type="entry name" value="QSregVF_b"/>
</dbReference>
<dbReference type="Pfam" id="PF12843">
    <property type="entry name" value="QSregVF_b"/>
    <property type="match status" value="1"/>
</dbReference>
<evidence type="ECO:0000313" key="1">
    <source>
        <dbReference type="EMBL" id="WOK09407.1"/>
    </source>
</evidence>
<evidence type="ECO:0000313" key="2">
    <source>
        <dbReference type="Proteomes" id="UP001302349"/>
    </source>
</evidence>
<proteinExistence type="predicted"/>